<comment type="caution">
    <text evidence="3">The sequence shown here is derived from an EMBL/GenBank/DDBJ whole genome shotgun (WGS) entry which is preliminary data.</text>
</comment>
<reference evidence="3 4" key="1">
    <citation type="submission" date="2024-07" db="EMBL/GenBank/DDBJ databases">
        <title>Chromosome-level genome assembly of the water stick insect Ranatra chinensis (Heteroptera: Nepidae).</title>
        <authorList>
            <person name="Liu X."/>
        </authorList>
    </citation>
    <scope>NUCLEOTIDE SEQUENCE [LARGE SCALE GENOMIC DNA]</scope>
    <source>
        <strain evidence="3">Cailab_2021Rc</strain>
        <tissue evidence="3">Muscle</tissue>
    </source>
</reference>
<feature type="signal peptide" evidence="2">
    <location>
        <begin position="1"/>
        <end position="21"/>
    </location>
</feature>
<keyword evidence="4" id="KW-1185">Reference proteome</keyword>
<accession>A0ABD0YAJ4</accession>
<name>A0ABD0YAJ4_9HEMI</name>
<sequence length="289" mass="32172">MPLGWLLQLFSFWIYCSLSTGDENTKVVSRSVLGFNVSRFGRKRTTSRPACQLTSTEPAHLSTPRPDNGEEIPLVALDTRHRHFLLVAVPRSCPGQSGAPVLEHLARPEPGQGAVRDCNGNLSIALNISEWTAEWILTEHQMEVLLAPVPPSRKAIKHTLDRITEGLGRVAEYVGPVKPHFNTLVSNTPPCPLEEKTVSTVRYLLPPDTEPTEEGPSLAPLGTTPLEVPYEKLIPSPVTVTEPPEEIGDMPWTPTRRTRDVYRALSQLFADRLFRLSAIYRLTDDRDSK</sequence>
<evidence type="ECO:0000313" key="4">
    <source>
        <dbReference type="Proteomes" id="UP001558652"/>
    </source>
</evidence>
<feature type="chain" id="PRO_5044812784" evidence="2">
    <location>
        <begin position="22"/>
        <end position="289"/>
    </location>
</feature>
<evidence type="ECO:0000313" key="3">
    <source>
        <dbReference type="EMBL" id="KAL1116028.1"/>
    </source>
</evidence>
<evidence type="ECO:0000256" key="1">
    <source>
        <dbReference type="SAM" id="MobiDB-lite"/>
    </source>
</evidence>
<proteinExistence type="predicted"/>
<dbReference type="Proteomes" id="UP001558652">
    <property type="component" value="Unassembled WGS sequence"/>
</dbReference>
<feature type="region of interest" description="Disordered" evidence="1">
    <location>
        <begin position="46"/>
        <end position="69"/>
    </location>
</feature>
<gene>
    <name evidence="3" type="ORF">AAG570_005523</name>
</gene>
<evidence type="ECO:0000256" key="2">
    <source>
        <dbReference type="SAM" id="SignalP"/>
    </source>
</evidence>
<keyword evidence="2" id="KW-0732">Signal</keyword>
<protein>
    <submittedName>
        <fullName evidence="3">Uncharacterized protein</fullName>
    </submittedName>
</protein>
<organism evidence="3 4">
    <name type="scientific">Ranatra chinensis</name>
    <dbReference type="NCBI Taxonomy" id="642074"/>
    <lineage>
        <taxon>Eukaryota</taxon>
        <taxon>Metazoa</taxon>
        <taxon>Ecdysozoa</taxon>
        <taxon>Arthropoda</taxon>
        <taxon>Hexapoda</taxon>
        <taxon>Insecta</taxon>
        <taxon>Pterygota</taxon>
        <taxon>Neoptera</taxon>
        <taxon>Paraneoptera</taxon>
        <taxon>Hemiptera</taxon>
        <taxon>Heteroptera</taxon>
        <taxon>Panheteroptera</taxon>
        <taxon>Nepomorpha</taxon>
        <taxon>Nepidae</taxon>
        <taxon>Ranatrinae</taxon>
        <taxon>Ranatra</taxon>
    </lineage>
</organism>
<feature type="compositionally biased region" description="Polar residues" evidence="1">
    <location>
        <begin position="47"/>
        <end position="57"/>
    </location>
</feature>
<dbReference type="AlphaFoldDB" id="A0ABD0YAJ4"/>
<dbReference type="EMBL" id="JBFDAA010000018">
    <property type="protein sequence ID" value="KAL1116028.1"/>
    <property type="molecule type" value="Genomic_DNA"/>
</dbReference>